<dbReference type="InterPro" id="IPR002347">
    <property type="entry name" value="SDR_fam"/>
</dbReference>
<dbReference type="Gene3D" id="3.40.50.720">
    <property type="entry name" value="NAD(P)-binding Rossmann-like Domain"/>
    <property type="match status" value="1"/>
</dbReference>
<dbReference type="Proteomes" id="UP000887581">
    <property type="component" value="Unplaced"/>
</dbReference>
<proteinExistence type="predicted"/>
<dbReference type="PROSITE" id="PS00061">
    <property type="entry name" value="ADH_SHORT"/>
    <property type="match status" value="1"/>
</dbReference>
<dbReference type="PRINTS" id="PR00081">
    <property type="entry name" value="GDHRDH"/>
</dbReference>
<dbReference type="InterPro" id="IPR020904">
    <property type="entry name" value="Sc_DH/Rdtase_CS"/>
</dbReference>
<sequence>MEKKGVKKSAGLKNINDNVDETQFSGFGRDLVKRCLLNGLTSVKELEESYGSISQGRLYAFQMDVADDESVRKSRKLVDSVLREKGLVLHALINNAGVRGNLFYDEFLILDDYKEVWDVNMLGVIRVTHTFRDLIKKSRGRIVTCSSGIVSFPAPGNAPYATSKYAIQAYSIVIRHELQPYGVDVIDIVPGDFSTEMQSIERLIKMVDKVWYRASQKKRDEFGKDYHEKAKKFAKNMVQWFVEKDTTWVIDAYYEAIVAKRPRLLHRVGWDLLLVFLPYSFLSLRLQLHIMKLLMLAIGAPLPAMAKRNSYSDSRECKSD</sequence>
<dbReference type="GO" id="GO:0008202">
    <property type="term" value="P:steroid metabolic process"/>
    <property type="evidence" value="ECO:0007669"/>
    <property type="project" value="TreeGrafter"/>
</dbReference>
<organism evidence="2 3">
    <name type="scientific">Setaria digitata</name>
    <dbReference type="NCBI Taxonomy" id="48799"/>
    <lineage>
        <taxon>Eukaryota</taxon>
        <taxon>Metazoa</taxon>
        <taxon>Ecdysozoa</taxon>
        <taxon>Nematoda</taxon>
        <taxon>Chromadorea</taxon>
        <taxon>Rhabditida</taxon>
        <taxon>Spirurina</taxon>
        <taxon>Spiruromorpha</taxon>
        <taxon>Filarioidea</taxon>
        <taxon>Setariidae</taxon>
        <taxon>Setaria</taxon>
    </lineage>
</organism>
<evidence type="ECO:0000313" key="2">
    <source>
        <dbReference type="Proteomes" id="UP000887581"/>
    </source>
</evidence>
<protein>
    <submittedName>
        <fullName evidence="3">Uncharacterized protein</fullName>
    </submittedName>
</protein>
<dbReference type="PANTHER" id="PTHR43313:SF1">
    <property type="entry name" value="3BETA-HYDROXYSTEROID DEHYDROGENASE DHS-16"/>
    <property type="match status" value="1"/>
</dbReference>
<dbReference type="WBParaSite" id="sdigi.contig1230.g10285.t1">
    <property type="protein sequence ID" value="sdigi.contig1230.g10285.t1"/>
    <property type="gene ID" value="sdigi.contig1230.g10285"/>
</dbReference>
<evidence type="ECO:0000313" key="3">
    <source>
        <dbReference type="WBParaSite" id="sdigi.contig1230.g10285.t1"/>
    </source>
</evidence>
<dbReference type="AlphaFoldDB" id="A0A915PL39"/>
<dbReference type="PANTHER" id="PTHR43313">
    <property type="entry name" value="SHORT-CHAIN DEHYDROGENASE/REDUCTASE FAMILY 9C"/>
    <property type="match status" value="1"/>
</dbReference>
<reference evidence="3" key="1">
    <citation type="submission" date="2022-11" db="UniProtKB">
        <authorList>
            <consortium name="WormBaseParasite"/>
        </authorList>
    </citation>
    <scope>IDENTIFICATION</scope>
</reference>
<dbReference type="GO" id="GO:0016491">
    <property type="term" value="F:oxidoreductase activity"/>
    <property type="evidence" value="ECO:0007669"/>
    <property type="project" value="UniProtKB-KW"/>
</dbReference>
<accession>A0A915PL39</accession>
<dbReference type="Pfam" id="PF00106">
    <property type="entry name" value="adh_short"/>
    <property type="match status" value="1"/>
</dbReference>
<name>A0A915PL39_9BILA</name>
<evidence type="ECO:0000256" key="1">
    <source>
        <dbReference type="ARBA" id="ARBA00023002"/>
    </source>
</evidence>
<dbReference type="SUPFAM" id="SSF51735">
    <property type="entry name" value="NAD(P)-binding Rossmann-fold domains"/>
    <property type="match status" value="1"/>
</dbReference>
<keyword evidence="1" id="KW-0560">Oxidoreductase</keyword>
<dbReference type="InterPro" id="IPR036291">
    <property type="entry name" value="NAD(P)-bd_dom_sf"/>
</dbReference>
<keyword evidence="2" id="KW-1185">Reference proteome</keyword>